<feature type="chain" id="PRO_5007443527" description="TPM domain-containing protein" evidence="3">
    <location>
        <begin position="24"/>
        <end position="295"/>
    </location>
</feature>
<dbReference type="PANTHER" id="PTHR30373">
    <property type="entry name" value="UPF0603 PROTEIN YGCG"/>
    <property type="match status" value="1"/>
</dbReference>
<dbReference type="RefSeq" id="WP_039002222.1">
    <property type="nucleotide sequence ID" value="NZ_CP014327.1"/>
</dbReference>
<dbReference type="InterPro" id="IPR007621">
    <property type="entry name" value="TPM_dom"/>
</dbReference>
<dbReference type="AlphaFoldDB" id="A0A126V311"/>
<dbReference type="OrthoDB" id="9810918at2"/>
<feature type="domain" description="TPM" evidence="4">
    <location>
        <begin position="34"/>
        <end position="159"/>
    </location>
</feature>
<evidence type="ECO:0000259" key="4">
    <source>
        <dbReference type="Pfam" id="PF04536"/>
    </source>
</evidence>
<keyword evidence="3" id="KW-0732">Signal</keyword>
<dbReference type="Proteomes" id="UP000070371">
    <property type="component" value="Chromosome"/>
</dbReference>
<evidence type="ECO:0000256" key="1">
    <source>
        <dbReference type="SAM" id="MobiDB-lite"/>
    </source>
</evidence>
<evidence type="ECO:0000256" key="2">
    <source>
        <dbReference type="SAM" id="Phobius"/>
    </source>
</evidence>
<keyword evidence="2" id="KW-0472">Membrane</keyword>
<gene>
    <name evidence="5" type="ORF">RC74_15785</name>
</gene>
<evidence type="ECO:0000313" key="6">
    <source>
        <dbReference type="Proteomes" id="UP000070371"/>
    </source>
</evidence>
<accession>A0A126V311</accession>
<dbReference type="STRING" id="1579316.RC74_15785"/>
<organism evidence="5 6">
    <name type="scientific">Falsihalocynthiibacter arcticus</name>
    <dbReference type="NCBI Taxonomy" id="1579316"/>
    <lineage>
        <taxon>Bacteria</taxon>
        <taxon>Pseudomonadati</taxon>
        <taxon>Pseudomonadota</taxon>
        <taxon>Alphaproteobacteria</taxon>
        <taxon>Rhodobacterales</taxon>
        <taxon>Roseobacteraceae</taxon>
        <taxon>Falsihalocynthiibacter</taxon>
    </lineage>
</organism>
<name>A0A126V311_9RHOB</name>
<feature type="signal peptide" evidence="3">
    <location>
        <begin position="1"/>
        <end position="23"/>
    </location>
</feature>
<keyword evidence="6" id="KW-1185">Reference proteome</keyword>
<reference evidence="5 6" key="1">
    <citation type="submission" date="2016-02" db="EMBL/GenBank/DDBJ databases">
        <title>Complete genome sequence of Halocynthiibacter arcticus PAMC 20958t from arctic marine sediment.</title>
        <authorList>
            <person name="Lee Y.M."/>
            <person name="Baek K."/>
            <person name="Lee H.K."/>
            <person name="Shin S.C."/>
        </authorList>
    </citation>
    <scope>NUCLEOTIDE SEQUENCE [LARGE SCALE GENOMIC DNA]</scope>
    <source>
        <strain evidence="5">PAMC 20958</strain>
    </source>
</reference>
<keyword evidence="2" id="KW-1133">Transmembrane helix</keyword>
<proteinExistence type="predicted"/>
<dbReference type="Gene3D" id="3.10.310.50">
    <property type="match status" value="1"/>
</dbReference>
<feature type="transmembrane region" description="Helical" evidence="2">
    <location>
        <begin position="185"/>
        <end position="205"/>
    </location>
</feature>
<protein>
    <recommendedName>
        <fullName evidence="4">TPM domain-containing protein</fullName>
    </recommendedName>
</protein>
<evidence type="ECO:0000313" key="5">
    <source>
        <dbReference type="EMBL" id="AML52537.1"/>
    </source>
</evidence>
<feature type="compositionally biased region" description="Gly residues" evidence="1">
    <location>
        <begin position="275"/>
        <end position="295"/>
    </location>
</feature>
<evidence type="ECO:0000256" key="3">
    <source>
        <dbReference type="SAM" id="SignalP"/>
    </source>
</evidence>
<dbReference type="Pfam" id="PF04536">
    <property type="entry name" value="TPM_phosphatase"/>
    <property type="match status" value="1"/>
</dbReference>
<dbReference type="KEGG" id="hat:RC74_15785"/>
<feature type="region of interest" description="Disordered" evidence="1">
    <location>
        <begin position="266"/>
        <end position="295"/>
    </location>
</feature>
<dbReference type="PANTHER" id="PTHR30373:SF2">
    <property type="entry name" value="UPF0603 PROTEIN YGCG"/>
    <property type="match status" value="1"/>
</dbReference>
<keyword evidence="2" id="KW-0812">Transmembrane</keyword>
<dbReference type="EMBL" id="CP014327">
    <property type="protein sequence ID" value="AML52537.1"/>
    <property type="molecule type" value="Genomic_DNA"/>
</dbReference>
<sequence>MTRFLDALVVALGLLAVSLPSQAQTLPEYENLYVNDYADMLSPEIQETLRRKLNYLREDIGTEMSILTVTDMASYGDRTDIADFATTVFNKWGIGKAERNDGLLLVISKNDRTFRIEVGSGYPPIYDDISEDIIQFYITPAFKDGDFDDRVLDGADKMISLIALPFNGGELSPERPKNPNGIADLIFWGMAIFFGGSVVAAVLGPKLSGFKFARKPCPQCGQKGMVRKTTTLQSATTSDTGLRETNITCPNCSYFNVTQFITPRVSDTDDNNSSGSGGSSFGGGSSSGGGASGKW</sequence>